<dbReference type="InterPro" id="IPR045179">
    <property type="entry name" value="YgfZ/GcvT"/>
</dbReference>
<dbReference type="OrthoDB" id="191995at2759"/>
<evidence type="ECO:0000256" key="1">
    <source>
        <dbReference type="ARBA" id="ARBA00004173"/>
    </source>
</evidence>
<reference evidence="5 6" key="1">
    <citation type="journal article" date="2018" name="Gigascience">
        <title>Genomes of trombidid mites reveal novel predicted allergens and laterally-transferred genes associated with secondary metabolism.</title>
        <authorList>
            <person name="Dong X."/>
            <person name="Chaisiri K."/>
            <person name="Xia D."/>
            <person name="Armstrong S.D."/>
            <person name="Fang Y."/>
            <person name="Donnelly M.J."/>
            <person name="Kadowaki T."/>
            <person name="McGarry J.W."/>
            <person name="Darby A.C."/>
            <person name="Makepeace B.L."/>
        </authorList>
    </citation>
    <scope>NUCLEOTIDE SEQUENCE [LARGE SCALE GENOMIC DNA]</scope>
    <source>
        <strain evidence="5">UoL-WK</strain>
    </source>
</reference>
<evidence type="ECO:0000256" key="2">
    <source>
        <dbReference type="ARBA" id="ARBA00022946"/>
    </source>
</evidence>
<proteinExistence type="predicted"/>
<keyword evidence="2" id="KW-0809">Transit peptide</keyword>
<organism evidence="5 6">
    <name type="scientific">Dinothrombium tinctorium</name>
    <dbReference type="NCBI Taxonomy" id="1965070"/>
    <lineage>
        <taxon>Eukaryota</taxon>
        <taxon>Metazoa</taxon>
        <taxon>Ecdysozoa</taxon>
        <taxon>Arthropoda</taxon>
        <taxon>Chelicerata</taxon>
        <taxon>Arachnida</taxon>
        <taxon>Acari</taxon>
        <taxon>Acariformes</taxon>
        <taxon>Trombidiformes</taxon>
        <taxon>Prostigmata</taxon>
        <taxon>Anystina</taxon>
        <taxon>Parasitengona</taxon>
        <taxon>Trombidioidea</taxon>
        <taxon>Trombidiidae</taxon>
        <taxon>Dinothrombium</taxon>
    </lineage>
</organism>
<name>A0A443QL22_9ACAR</name>
<sequence length="381" mass="44348">MSFRFFPIFAKNLKLHKYYSTVCSEFNVSKLTNKAFLRLSGVDAFSFVQTFVTNDIRRLQNDGCIYGFVLNINSRILADLFIYRLNDRLQLSERELVLNETSKDRFVQSKGDSYDQLLIECDSNLCKSIAKTFFAHKLRKDVKIEFANEYSVWAVFPNNILKNQHLPSFQLTSNDFIFVRDPRLTSFGYRFVAKLNSNHLNTSSIVKNMVHSQIRESNLRDYRRYRFKLGIAEGFDDFGHARMFILESNAHLLNATNDRKGLFIGEKMTSRILKSEKIRRRIMPIKFERVNSDVFSGSLITSFDERPVGSVVSVDDKYGLALLSSSHAEKECELLHPHSKQLLSTHIPFWWSLENNSSSQGFLSEQRHEIEKVNNFRIKPE</sequence>
<dbReference type="Proteomes" id="UP000285301">
    <property type="component" value="Unassembled WGS sequence"/>
</dbReference>
<dbReference type="EMBL" id="NCKU01006249">
    <property type="protein sequence ID" value="RWS03701.1"/>
    <property type="molecule type" value="Genomic_DNA"/>
</dbReference>
<evidence type="ECO:0000256" key="3">
    <source>
        <dbReference type="ARBA" id="ARBA00023128"/>
    </source>
</evidence>
<dbReference type="Gene3D" id="3.30.1360.120">
    <property type="entry name" value="Probable tRNA modification gtpase trme, domain 1"/>
    <property type="match status" value="2"/>
</dbReference>
<dbReference type="PANTHER" id="PTHR22602:SF0">
    <property type="entry name" value="TRANSFERASE CAF17, MITOCHONDRIAL-RELATED"/>
    <property type="match status" value="1"/>
</dbReference>
<keyword evidence="3" id="KW-0496">Mitochondrion</keyword>
<comment type="caution">
    <text evidence="5">The sequence shown here is derived from an EMBL/GenBank/DDBJ whole genome shotgun (WGS) entry which is preliminary data.</text>
</comment>
<dbReference type="InterPro" id="IPR027266">
    <property type="entry name" value="TrmE/GcvT-like"/>
</dbReference>
<protein>
    <submittedName>
        <fullName evidence="5">Putative transferase CAF17-like protein</fullName>
    </submittedName>
</protein>
<evidence type="ECO:0000259" key="4">
    <source>
        <dbReference type="Pfam" id="PF25455"/>
    </source>
</evidence>
<evidence type="ECO:0000313" key="6">
    <source>
        <dbReference type="Proteomes" id="UP000285301"/>
    </source>
</evidence>
<dbReference type="GO" id="GO:0016740">
    <property type="term" value="F:transferase activity"/>
    <property type="evidence" value="ECO:0007669"/>
    <property type="project" value="UniProtKB-KW"/>
</dbReference>
<dbReference type="SUPFAM" id="SSF103025">
    <property type="entry name" value="Folate-binding domain"/>
    <property type="match status" value="1"/>
</dbReference>
<dbReference type="AlphaFoldDB" id="A0A443QL22"/>
<evidence type="ECO:0000313" key="5">
    <source>
        <dbReference type="EMBL" id="RWS03701.1"/>
    </source>
</evidence>
<dbReference type="InterPro" id="IPR057460">
    <property type="entry name" value="CAF17_C"/>
</dbReference>
<gene>
    <name evidence="5" type="ORF">B4U79_09404</name>
</gene>
<comment type="subcellular location">
    <subcellularLocation>
        <location evidence="1">Mitochondrion</location>
    </subcellularLocation>
</comment>
<feature type="domain" description="CAF17 C-terminal" evidence="4">
    <location>
        <begin position="279"/>
        <end position="352"/>
    </location>
</feature>
<dbReference type="Pfam" id="PF25455">
    <property type="entry name" value="Beta-barrel_CAF17_C"/>
    <property type="match status" value="1"/>
</dbReference>
<keyword evidence="5" id="KW-0808">Transferase</keyword>
<accession>A0A443QL22</accession>
<dbReference type="PANTHER" id="PTHR22602">
    <property type="entry name" value="TRANSFERASE CAF17, MITOCHONDRIAL-RELATED"/>
    <property type="match status" value="1"/>
</dbReference>
<keyword evidence="6" id="KW-1185">Reference proteome</keyword>
<dbReference type="GO" id="GO:0016226">
    <property type="term" value="P:iron-sulfur cluster assembly"/>
    <property type="evidence" value="ECO:0007669"/>
    <property type="project" value="TreeGrafter"/>
</dbReference>
<dbReference type="STRING" id="1965070.A0A443QL22"/>
<dbReference type="GO" id="GO:0005759">
    <property type="term" value="C:mitochondrial matrix"/>
    <property type="evidence" value="ECO:0007669"/>
    <property type="project" value="TreeGrafter"/>
</dbReference>